<dbReference type="Gramene" id="OMERI02G10010.1">
    <property type="protein sequence ID" value="OMERI02G10010.1"/>
    <property type="gene ID" value="OMERI02G10010"/>
</dbReference>
<keyword evidence="1" id="KW-0812">Transmembrane</keyword>
<feature type="transmembrane region" description="Helical" evidence="1">
    <location>
        <begin position="75"/>
        <end position="96"/>
    </location>
</feature>
<organism evidence="2">
    <name type="scientific">Oryza meridionalis</name>
    <dbReference type="NCBI Taxonomy" id="40149"/>
    <lineage>
        <taxon>Eukaryota</taxon>
        <taxon>Viridiplantae</taxon>
        <taxon>Streptophyta</taxon>
        <taxon>Embryophyta</taxon>
        <taxon>Tracheophyta</taxon>
        <taxon>Spermatophyta</taxon>
        <taxon>Magnoliopsida</taxon>
        <taxon>Liliopsida</taxon>
        <taxon>Poales</taxon>
        <taxon>Poaceae</taxon>
        <taxon>BOP clade</taxon>
        <taxon>Oryzoideae</taxon>
        <taxon>Oryzeae</taxon>
        <taxon>Oryzinae</taxon>
        <taxon>Oryza</taxon>
    </lineage>
</organism>
<dbReference type="HOGENOM" id="CLU_1672080_0_0_1"/>
<dbReference type="PANTHER" id="PTHR46610">
    <property type="entry name" value="OS05G0181300 PROTEIN"/>
    <property type="match status" value="1"/>
</dbReference>
<feature type="transmembrane region" description="Helical" evidence="1">
    <location>
        <begin position="35"/>
        <end position="54"/>
    </location>
</feature>
<dbReference type="AlphaFoldDB" id="A0A0E0CHY6"/>
<accession>A0A0E0CHY6</accession>
<keyword evidence="1" id="KW-1133">Transmembrane helix</keyword>
<sequence length="158" mass="17231">MAADPRARAAAASILAVCLLTVNSGFALYKARGDMLSTAFIALSYLDLALLLAWRLVRHDQHPSPPPGKAPAGQVLVVSVVCLGMLMLTLLLGSQLRLPVKVFTVVIFPGVVVMMFIIYSLGGEASKQPYLLCNHYQDATKRAYFLCNKLNRIFFGVF</sequence>
<dbReference type="Proteomes" id="UP000008021">
    <property type="component" value="Chromosome 2"/>
</dbReference>
<evidence type="ECO:0000313" key="2">
    <source>
        <dbReference type="EnsemblPlants" id="OMERI02G10010.1"/>
    </source>
</evidence>
<dbReference type="PANTHER" id="PTHR46610:SF3">
    <property type="entry name" value="OS01G0238200 PROTEIN"/>
    <property type="match status" value="1"/>
</dbReference>
<protein>
    <submittedName>
        <fullName evidence="2">Uncharacterized protein</fullName>
    </submittedName>
</protein>
<keyword evidence="1" id="KW-0472">Membrane</keyword>
<dbReference type="InterPro" id="IPR045501">
    <property type="entry name" value="DUF6490"/>
</dbReference>
<feature type="transmembrane region" description="Helical" evidence="1">
    <location>
        <begin position="102"/>
        <end position="122"/>
    </location>
</feature>
<proteinExistence type="predicted"/>
<dbReference type="EnsemblPlants" id="OMERI02G10010.1">
    <property type="protein sequence ID" value="OMERI02G10010.1"/>
    <property type="gene ID" value="OMERI02G10010"/>
</dbReference>
<keyword evidence="3" id="KW-1185">Reference proteome</keyword>
<reference evidence="2" key="1">
    <citation type="submission" date="2015-04" db="UniProtKB">
        <authorList>
            <consortium name="EnsemblPlants"/>
        </authorList>
    </citation>
    <scope>IDENTIFICATION</scope>
</reference>
<evidence type="ECO:0000313" key="3">
    <source>
        <dbReference type="Proteomes" id="UP000008021"/>
    </source>
</evidence>
<dbReference type="Pfam" id="PF20100">
    <property type="entry name" value="DUF6490"/>
    <property type="match status" value="1"/>
</dbReference>
<reference evidence="2" key="2">
    <citation type="submission" date="2018-05" db="EMBL/GenBank/DDBJ databases">
        <title>OmerRS3 (Oryza meridionalis Reference Sequence Version 3).</title>
        <authorList>
            <person name="Zhang J."/>
            <person name="Kudrna D."/>
            <person name="Lee S."/>
            <person name="Talag J."/>
            <person name="Welchert J."/>
            <person name="Wing R.A."/>
        </authorList>
    </citation>
    <scope>NUCLEOTIDE SEQUENCE [LARGE SCALE GENOMIC DNA]</scope>
    <source>
        <strain evidence="2">cv. OR44</strain>
    </source>
</reference>
<name>A0A0E0CHY6_9ORYZ</name>
<evidence type="ECO:0000256" key="1">
    <source>
        <dbReference type="SAM" id="Phobius"/>
    </source>
</evidence>